<proteinExistence type="predicted"/>
<dbReference type="AlphaFoldDB" id="A0A840N8S7"/>
<accession>A0A840N8S7</accession>
<evidence type="ECO:0000313" key="4">
    <source>
        <dbReference type="Proteomes" id="UP000521227"/>
    </source>
</evidence>
<protein>
    <submittedName>
        <fullName evidence="3">Membrane protein YqaA with SNARE-associated domain</fullName>
    </submittedName>
</protein>
<evidence type="ECO:0000256" key="1">
    <source>
        <dbReference type="SAM" id="Phobius"/>
    </source>
</evidence>
<dbReference type="EMBL" id="JACHIJ010000010">
    <property type="protein sequence ID" value="MBB5055017.1"/>
    <property type="molecule type" value="Genomic_DNA"/>
</dbReference>
<name>A0A840N8S7_9BRAD</name>
<dbReference type="RefSeq" id="WP_184090170.1">
    <property type="nucleotide sequence ID" value="NZ_JACHIJ010000010.1"/>
</dbReference>
<gene>
    <name evidence="3" type="ORF">HNQ36_005028</name>
</gene>
<feature type="domain" description="VTT" evidence="2">
    <location>
        <begin position="44"/>
        <end position="161"/>
    </location>
</feature>
<sequence length="169" mass="18629">MIVHAMARRALAYIVRQGERPEFAPLLGTLSFLATITLTVPVEWLVVVGTLTNSRRWLSVAACAAAGSSLAAIGFYFAFHHLGWSMLAERYPELAATPAWLQASDWISRYGPLALFGLVALPLPKLPMLAVAGLYRLPIQEVVIAIWSGKIIKYTLYAYVVTRFPGIIR</sequence>
<keyword evidence="1" id="KW-1133">Transmembrane helix</keyword>
<dbReference type="InterPro" id="IPR032816">
    <property type="entry name" value="VTT_dom"/>
</dbReference>
<keyword evidence="1" id="KW-0812">Transmembrane</keyword>
<organism evidence="3 4">
    <name type="scientific">Afipia massiliensis</name>
    <dbReference type="NCBI Taxonomy" id="211460"/>
    <lineage>
        <taxon>Bacteria</taxon>
        <taxon>Pseudomonadati</taxon>
        <taxon>Pseudomonadota</taxon>
        <taxon>Alphaproteobacteria</taxon>
        <taxon>Hyphomicrobiales</taxon>
        <taxon>Nitrobacteraceae</taxon>
        <taxon>Afipia</taxon>
    </lineage>
</organism>
<keyword evidence="1" id="KW-0472">Membrane</keyword>
<feature type="transmembrane region" description="Helical" evidence="1">
    <location>
        <begin position="23"/>
        <end position="46"/>
    </location>
</feature>
<feature type="transmembrane region" description="Helical" evidence="1">
    <location>
        <begin position="58"/>
        <end position="79"/>
    </location>
</feature>
<dbReference type="Pfam" id="PF09335">
    <property type="entry name" value="VTT_dom"/>
    <property type="match status" value="1"/>
</dbReference>
<comment type="caution">
    <text evidence="3">The sequence shown here is derived from an EMBL/GenBank/DDBJ whole genome shotgun (WGS) entry which is preliminary data.</text>
</comment>
<dbReference type="Proteomes" id="UP000521227">
    <property type="component" value="Unassembled WGS sequence"/>
</dbReference>
<feature type="transmembrane region" description="Helical" evidence="1">
    <location>
        <begin position="113"/>
        <end position="135"/>
    </location>
</feature>
<evidence type="ECO:0000259" key="2">
    <source>
        <dbReference type="Pfam" id="PF09335"/>
    </source>
</evidence>
<reference evidence="3 4" key="1">
    <citation type="submission" date="2020-08" db="EMBL/GenBank/DDBJ databases">
        <title>Genomic Encyclopedia of Type Strains, Phase IV (KMG-IV): sequencing the most valuable type-strain genomes for metagenomic binning, comparative biology and taxonomic classification.</title>
        <authorList>
            <person name="Goeker M."/>
        </authorList>
    </citation>
    <scope>NUCLEOTIDE SEQUENCE [LARGE SCALE GENOMIC DNA]</scope>
    <source>
        <strain evidence="3 4">DSM 17498</strain>
    </source>
</reference>
<evidence type="ECO:0000313" key="3">
    <source>
        <dbReference type="EMBL" id="MBB5055017.1"/>
    </source>
</evidence>